<protein>
    <submittedName>
        <fullName evidence="1">Uncharacterized protein</fullName>
    </submittedName>
</protein>
<proteinExistence type="predicted"/>
<dbReference type="AlphaFoldDB" id="A0A8X6PJT5"/>
<dbReference type="EMBL" id="BMAW01117397">
    <property type="protein sequence ID" value="GFT75011.1"/>
    <property type="molecule type" value="Genomic_DNA"/>
</dbReference>
<comment type="caution">
    <text evidence="1">The sequence shown here is derived from an EMBL/GenBank/DDBJ whole genome shotgun (WGS) entry which is preliminary data.</text>
</comment>
<dbReference type="Proteomes" id="UP000887013">
    <property type="component" value="Unassembled WGS sequence"/>
</dbReference>
<accession>A0A8X6PJT5</accession>
<reference evidence="1" key="1">
    <citation type="submission" date="2020-08" db="EMBL/GenBank/DDBJ databases">
        <title>Multicomponent nature underlies the extraordinary mechanical properties of spider dragline silk.</title>
        <authorList>
            <person name="Kono N."/>
            <person name="Nakamura H."/>
            <person name="Mori M."/>
            <person name="Yoshida Y."/>
            <person name="Ohtoshi R."/>
            <person name="Malay A.D."/>
            <person name="Moran D.A.P."/>
            <person name="Tomita M."/>
            <person name="Numata K."/>
            <person name="Arakawa K."/>
        </authorList>
    </citation>
    <scope>NUCLEOTIDE SEQUENCE</scope>
</reference>
<evidence type="ECO:0000313" key="2">
    <source>
        <dbReference type="Proteomes" id="UP000887013"/>
    </source>
</evidence>
<gene>
    <name evidence="1" type="ORF">NPIL_194821</name>
</gene>
<sequence>MIQCDTPQMLSHDLKKVQFGPISTCSEACLMASAARHLLPNPDCATPDTHLRSDLRRYRTAFDWNRWAFALRYTKADRASQVRCLLCRYARR</sequence>
<keyword evidence="2" id="KW-1185">Reference proteome</keyword>
<organism evidence="1 2">
    <name type="scientific">Nephila pilipes</name>
    <name type="common">Giant wood spider</name>
    <name type="synonym">Nephila maculata</name>
    <dbReference type="NCBI Taxonomy" id="299642"/>
    <lineage>
        <taxon>Eukaryota</taxon>
        <taxon>Metazoa</taxon>
        <taxon>Ecdysozoa</taxon>
        <taxon>Arthropoda</taxon>
        <taxon>Chelicerata</taxon>
        <taxon>Arachnida</taxon>
        <taxon>Araneae</taxon>
        <taxon>Araneomorphae</taxon>
        <taxon>Entelegynae</taxon>
        <taxon>Araneoidea</taxon>
        <taxon>Nephilidae</taxon>
        <taxon>Nephila</taxon>
    </lineage>
</organism>
<name>A0A8X6PJT5_NEPPI</name>
<evidence type="ECO:0000313" key="1">
    <source>
        <dbReference type="EMBL" id="GFT75011.1"/>
    </source>
</evidence>